<name>A0ACC1I6H7_9FUNG</name>
<evidence type="ECO:0000313" key="2">
    <source>
        <dbReference type="Proteomes" id="UP001150581"/>
    </source>
</evidence>
<gene>
    <name evidence="1" type="ORF">LPJ66_008478</name>
</gene>
<accession>A0ACC1I6H7</accession>
<organism evidence="1 2">
    <name type="scientific">Kickxella alabastrina</name>
    <dbReference type="NCBI Taxonomy" id="61397"/>
    <lineage>
        <taxon>Eukaryota</taxon>
        <taxon>Fungi</taxon>
        <taxon>Fungi incertae sedis</taxon>
        <taxon>Zoopagomycota</taxon>
        <taxon>Kickxellomycotina</taxon>
        <taxon>Kickxellomycetes</taxon>
        <taxon>Kickxellales</taxon>
        <taxon>Kickxellaceae</taxon>
        <taxon>Kickxella</taxon>
    </lineage>
</organism>
<sequence length="232" mass="25183">MSSGFREYLDAISGSGMLRVIHMVLNGAAAAAGIFLMVTGVAGLTDMYKTFGGIAMPLTCAILGGLVTFVAFLGVIGAIKRSEYMFGTYSALLTILVAVQVIALMIVWLCPGHIEDRFSSVWEGLYDNDQDTIRSIEKDLRCCGFKSPVDMAVPANCSVKKHYGFAVGCLEPLQHQWHARRKSMLWAGAAIVSAQVLSLVMGAELARRYKRAREGGYQRVPARNEGSPLLRA</sequence>
<keyword evidence="2" id="KW-1185">Reference proteome</keyword>
<comment type="caution">
    <text evidence="1">The sequence shown here is derived from an EMBL/GenBank/DDBJ whole genome shotgun (WGS) entry which is preliminary data.</text>
</comment>
<evidence type="ECO:0000313" key="1">
    <source>
        <dbReference type="EMBL" id="KAJ1888620.1"/>
    </source>
</evidence>
<dbReference type="Proteomes" id="UP001150581">
    <property type="component" value="Unassembled WGS sequence"/>
</dbReference>
<protein>
    <submittedName>
        <fullName evidence="1">Uncharacterized protein</fullName>
    </submittedName>
</protein>
<proteinExistence type="predicted"/>
<reference evidence="1" key="1">
    <citation type="submission" date="2022-07" db="EMBL/GenBank/DDBJ databases">
        <title>Phylogenomic reconstructions and comparative analyses of Kickxellomycotina fungi.</title>
        <authorList>
            <person name="Reynolds N.K."/>
            <person name="Stajich J.E."/>
            <person name="Barry K."/>
            <person name="Grigoriev I.V."/>
            <person name="Crous P."/>
            <person name="Smith M.E."/>
        </authorList>
    </citation>
    <scope>NUCLEOTIDE SEQUENCE</scope>
    <source>
        <strain evidence="1">Benny 63K</strain>
    </source>
</reference>
<dbReference type="EMBL" id="JANBPG010001714">
    <property type="protein sequence ID" value="KAJ1888620.1"/>
    <property type="molecule type" value="Genomic_DNA"/>
</dbReference>